<gene>
    <name evidence="1" type="ORF">NX782_23730</name>
</gene>
<evidence type="ECO:0000313" key="2">
    <source>
        <dbReference type="Proteomes" id="UP001205560"/>
    </source>
</evidence>
<dbReference type="Proteomes" id="UP001205560">
    <property type="component" value="Unassembled WGS sequence"/>
</dbReference>
<name>A0ABT2ADB5_9BURK</name>
<proteinExistence type="predicted"/>
<evidence type="ECO:0008006" key="3">
    <source>
        <dbReference type="Google" id="ProtNLM"/>
    </source>
</evidence>
<keyword evidence="2" id="KW-1185">Reference proteome</keyword>
<reference evidence="1 2" key="1">
    <citation type="submission" date="2022-08" db="EMBL/GenBank/DDBJ databases">
        <title>Reclassification of Massilia species as members of the genera Telluria, Duganella, Pseudoduganella, Mokoshia gen. nov. and Zemynaea gen. nov. using orthogonal and non-orthogonal genome-based approaches.</title>
        <authorList>
            <person name="Bowman J.P."/>
        </authorList>
    </citation>
    <scope>NUCLEOTIDE SEQUENCE [LARGE SCALE GENOMIC DNA]</scope>
    <source>
        <strain evidence="1 2">LMG 28164</strain>
    </source>
</reference>
<dbReference type="EMBL" id="JANUGX010000038">
    <property type="protein sequence ID" value="MCS0592201.1"/>
    <property type="molecule type" value="Genomic_DNA"/>
</dbReference>
<dbReference type="InterPro" id="IPR015943">
    <property type="entry name" value="WD40/YVTN_repeat-like_dom_sf"/>
</dbReference>
<accession>A0ABT2ADB5</accession>
<dbReference type="PROSITE" id="PS51257">
    <property type="entry name" value="PROKAR_LIPOPROTEIN"/>
    <property type="match status" value="1"/>
</dbReference>
<dbReference type="Gene3D" id="2.130.10.10">
    <property type="entry name" value="YVTN repeat-like/Quinoprotein amine dehydrogenase"/>
    <property type="match status" value="1"/>
</dbReference>
<comment type="caution">
    <text evidence="1">The sequence shown here is derived from an EMBL/GenBank/DDBJ whole genome shotgun (WGS) entry which is preliminary data.</text>
</comment>
<sequence length="398" mass="41808">MIQHYPRQTLAAAAALLIAGCGGGSDNTTPAAPAVTKVEVLATASRGIGNIVYKDGAAWATLSNTASAGTGVMKTALPLQATSRWTDVPLGDCALPKESESGMARTPTLRALDANLWLFQPAHETERGKAGEHSLCALASNGGFAPRDQPLQNCLGDWCAPLTMKEMKLVGNRLYTNAGAGQNLFVSDDAAASWRVVLGQFDSMVCTHQAFQVVGDRLLVGGECPLDVAYVRAYRLGANGGLASNTPLPVTLPALENRNVQFIEQVANTQRVFAGVEGGLLRSEDGGQSFKFVIQQPVEGAKAYPYIRAFLALAGKPDTLVVGGFDKANALPYLAWSADGGNKWTDISSLLPGHARSAGDSSFAEVSSLSQDPQGQVIVTVNLKDGSEGRVLRLTLVP</sequence>
<evidence type="ECO:0000313" key="1">
    <source>
        <dbReference type="EMBL" id="MCS0592201.1"/>
    </source>
</evidence>
<organism evidence="1 2">
    <name type="scientific">Massilia norwichensis</name>
    <dbReference type="NCBI Taxonomy" id="1442366"/>
    <lineage>
        <taxon>Bacteria</taxon>
        <taxon>Pseudomonadati</taxon>
        <taxon>Pseudomonadota</taxon>
        <taxon>Betaproteobacteria</taxon>
        <taxon>Burkholderiales</taxon>
        <taxon>Oxalobacteraceae</taxon>
        <taxon>Telluria group</taxon>
        <taxon>Massilia</taxon>
    </lineage>
</organism>
<protein>
    <recommendedName>
        <fullName evidence="3">Exo-alpha-sialidase</fullName>
    </recommendedName>
</protein>
<dbReference type="SUPFAM" id="SSF110296">
    <property type="entry name" value="Oligoxyloglucan reducing end-specific cellobiohydrolase"/>
    <property type="match status" value="1"/>
</dbReference>
<dbReference type="RefSeq" id="WP_258847971.1">
    <property type="nucleotide sequence ID" value="NZ_JANUGX010000038.1"/>
</dbReference>